<dbReference type="InterPro" id="IPR036097">
    <property type="entry name" value="HisK_dim/P_sf"/>
</dbReference>
<dbReference type="PROSITE" id="PS50109">
    <property type="entry name" value="HIS_KIN"/>
    <property type="match status" value="1"/>
</dbReference>
<evidence type="ECO:0000313" key="9">
    <source>
        <dbReference type="Proteomes" id="UP000321436"/>
    </source>
</evidence>
<comment type="caution">
    <text evidence="8">The sequence shown here is derived from an EMBL/GenBank/DDBJ whole genome shotgun (WGS) entry which is preliminary data.</text>
</comment>
<dbReference type="SMART" id="SM00387">
    <property type="entry name" value="HATPase_c"/>
    <property type="match status" value="1"/>
</dbReference>
<dbReference type="SMART" id="SM00448">
    <property type="entry name" value="REC"/>
    <property type="match status" value="1"/>
</dbReference>
<dbReference type="Pfam" id="PF02518">
    <property type="entry name" value="HATPase_c"/>
    <property type="match status" value="1"/>
</dbReference>
<dbReference type="CDD" id="cd00156">
    <property type="entry name" value="REC"/>
    <property type="match status" value="1"/>
</dbReference>
<dbReference type="Gene3D" id="3.30.565.10">
    <property type="entry name" value="Histidine kinase-like ATPase, C-terminal domain"/>
    <property type="match status" value="1"/>
</dbReference>
<evidence type="ECO:0000256" key="2">
    <source>
        <dbReference type="ARBA" id="ARBA00012438"/>
    </source>
</evidence>
<evidence type="ECO:0000256" key="5">
    <source>
        <dbReference type="SAM" id="Phobius"/>
    </source>
</evidence>
<dbReference type="InterPro" id="IPR005467">
    <property type="entry name" value="His_kinase_dom"/>
</dbReference>
<name>A0A512RNB9_9BACT</name>
<dbReference type="InterPro" id="IPR004358">
    <property type="entry name" value="Sig_transdc_His_kin-like_C"/>
</dbReference>
<gene>
    <name evidence="8" type="ORF">CCY01nite_34560</name>
</gene>
<protein>
    <recommendedName>
        <fullName evidence="2">histidine kinase</fullName>
        <ecNumber evidence="2">2.7.13.3</ecNumber>
    </recommendedName>
</protein>
<dbReference type="PANTHER" id="PTHR43547">
    <property type="entry name" value="TWO-COMPONENT HISTIDINE KINASE"/>
    <property type="match status" value="1"/>
</dbReference>
<dbReference type="OrthoDB" id="636661at2"/>
<dbReference type="AlphaFoldDB" id="A0A512RNB9"/>
<dbReference type="CDD" id="cd00075">
    <property type="entry name" value="HATPase"/>
    <property type="match status" value="1"/>
</dbReference>
<dbReference type="RefSeq" id="WP_146864532.1">
    <property type="nucleotide sequence ID" value="NZ_BKAU01000004.1"/>
</dbReference>
<feature type="transmembrane region" description="Helical" evidence="5">
    <location>
        <begin position="69"/>
        <end position="86"/>
    </location>
</feature>
<dbReference type="Gene3D" id="3.40.50.2300">
    <property type="match status" value="1"/>
</dbReference>
<keyword evidence="5" id="KW-0472">Membrane</keyword>
<organism evidence="8 9">
    <name type="scientific">Chitinophaga cymbidii</name>
    <dbReference type="NCBI Taxonomy" id="1096750"/>
    <lineage>
        <taxon>Bacteria</taxon>
        <taxon>Pseudomonadati</taxon>
        <taxon>Bacteroidota</taxon>
        <taxon>Chitinophagia</taxon>
        <taxon>Chitinophagales</taxon>
        <taxon>Chitinophagaceae</taxon>
        <taxon>Chitinophaga</taxon>
    </lineage>
</organism>
<evidence type="ECO:0000259" key="7">
    <source>
        <dbReference type="PROSITE" id="PS50110"/>
    </source>
</evidence>
<comment type="catalytic activity">
    <reaction evidence="1">
        <text>ATP + protein L-histidine = ADP + protein N-phospho-L-histidine.</text>
        <dbReference type="EC" id="2.7.13.3"/>
    </reaction>
</comment>
<feature type="domain" description="Histidine kinase" evidence="6">
    <location>
        <begin position="236"/>
        <end position="452"/>
    </location>
</feature>
<feature type="transmembrane region" description="Helical" evidence="5">
    <location>
        <begin position="142"/>
        <end position="166"/>
    </location>
</feature>
<evidence type="ECO:0000259" key="6">
    <source>
        <dbReference type="PROSITE" id="PS50109"/>
    </source>
</evidence>
<dbReference type="InterPro" id="IPR003594">
    <property type="entry name" value="HATPase_dom"/>
</dbReference>
<dbReference type="GO" id="GO:0000155">
    <property type="term" value="F:phosphorelay sensor kinase activity"/>
    <property type="evidence" value="ECO:0007669"/>
    <property type="project" value="InterPro"/>
</dbReference>
<accession>A0A512RNB9</accession>
<proteinExistence type="predicted"/>
<dbReference type="Pfam" id="PF00512">
    <property type="entry name" value="HisKA"/>
    <property type="match status" value="1"/>
</dbReference>
<dbReference type="Gene3D" id="1.10.287.130">
    <property type="match status" value="1"/>
</dbReference>
<dbReference type="SUPFAM" id="SSF47384">
    <property type="entry name" value="Homodimeric domain of signal transducing histidine kinase"/>
    <property type="match status" value="1"/>
</dbReference>
<dbReference type="InterPro" id="IPR011006">
    <property type="entry name" value="CheY-like_superfamily"/>
</dbReference>
<feature type="transmembrane region" description="Helical" evidence="5">
    <location>
        <begin position="178"/>
        <end position="199"/>
    </location>
</feature>
<dbReference type="PANTHER" id="PTHR43547:SF2">
    <property type="entry name" value="HYBRID SIGNAL TRANSDUCTION HISTIDINE KINASE C"/>
    <property type="match status" value="1"/>
</dbReference>
<dbReference type="InterPro" id="IPR001789">
    <property type="entry name" value="Sig_transdc_resp-reg_receiver"/>
</dbReference>
<dbReference type="SMART" id="SM00388">
    <property type="entry name" value="HisKA"/>
    <property type="match status" value="1"/>
</dbReference>
<dbReference type="Pfam" id="PF00072">
    <property type="entry name" value="Response_reg"/>
    <property type="match status" value="1"/>
</dbReference>
<evidence type="ECO:0000256" key="1">
    <source>
        <dbReference type="ARBA" id="ARBA00000085"/>
    </source>
</evidence>
<dbReference type="InterPro" id="IPR003661">
    <property type="entry name" value="HisK_dim/P_dom"/>
</dbReference>
<dbReference type="CDD" id="cd00082">
    <property type="entry name" value="HisKA"/>
    <property type="match status" value="1"/>
</dbReference>
<dbReference type="InterPro" id="IPR036890">
    <property type="entry name" value="HATPase_C_sf"/>
</dbReference>
<sequence>MIQPKILRPLLIPAVVRKRCYALVNAGVVPGEPEQNKRTRVINISSLIAASLVFFFGGLLTILSGRTVILYPAIPETLLFTSVILLNYRRQYFLSSLIWHFTFCSATLIFGVMLSTVIDATHMAGYLIGGPLLIFPRKEKKLLAACIFCSVAALVGIEVITQLRIIPPLEIESSLYPLFRVATWSTVILLNVVVILFYLQQNNVLIGKLSNANAKLSNAAVKLSKESFYKTVYVNETTHELRSPLNALYAINKLLQDEDLSDEDRKRMHESIDYSVNQALEIINNVLALAKIESGQTIPVNIQPLNVRDWLQDAVQLFAYQASVKNLVITAAVRPGTPETINFPRIQVTQVLNNLISNALKFSKKDTEVKIEVHAAGEFWYITVQDSGTGMTDDTLAKLFTPYMSSTENNPSGTGLGMHIALKIAEQLGGSLTAETKIGTGSRFTAKFRTDLAVSPVLYTAPQVNAMYPAKVLIIDDDIIGSRLYGKMLTGMGCTVEIAHTGAEGLRMAEQNRPDIVFLDMRLPDTDGRELLQVFKSHLSLYAVPVVFVTGSNLREDKVAAWDLGADDYVVKPMQLSTLTRILREFTPH</sequence>
<keyword evidence="5" id="KW-0812">Transmembrane</keyword>
<evidence type="ECO:0000256" key="4">
    <source>
        <dbReference type="PROSITE-ProRule" id="PRU00169"/>
    </source>
</evidence>
<evidence type="ECO:0000313" key="8">
    <source>
        <dbReference type="EMBL" id="GEP97196.1"/>
    </source>
</evidence>
<feature type="domain" description="Response regulatory" evidence="7">
    <location>
        <begin position="471"/>
        <end position="587"/>
    </location>
</feature>
<keyword evidence="5" id="KW-1133">Transmembrane helix</keyword>
<dbReference type="EC" id="2.7.13.3" evidence="2"/>
<feature type="modified residue" description="4-aspartylphosphate" evidence="4">
    <location>
        <position position="520"/>
    </location>
</feature>
<dbReference type="SUPFAM" id="SSF52172">
    <property type="entry name" value="CheY-like"/>
    <property type="match status" value="1"/>
</dbReference>
<keyword evidence="3 4" id="KW-0597">Phosphoprotein</keyword>
<evidence type="ECO:0000256" key="3">
    <source>
        <dbReference type="ARBA" id="ARBA00022553"/>
    </source>
</evidence>
<dbReference type="PROSITE" id="PS50110">
    <property type="entry name" value="RESPONSE_REGULATORY"/>
    <property type="match status" value="1"/>
</dbReference>
<keyword evidence="9" id="KW-1185">Reference proteome</keyword>
<dbReference type="PRINTS" id="PR00344">
    <property type="entry name" value="BCTRLSENSOR"/>
</dbReference>
<dbReference type="Proteomes" id="UP000321436">
    <property type="component" value="Unassembled WGS sequence"/>
</dbReference>
<reference evidence="8 9" key="1">
    <citation type="submission" date="2019-07" db="EMBL/GenBank/DDBJ databases">
        <title>Whole genome shotgun sequence of Chitinophaga cymbidii NBRC 109752.</title>
        <authorList>
            <person name="Hosoyama A."/>
            <person name="Uohara A."/>
            <person name="Ohji S."/>
            <person name="Ichikawa N."/>
        </authorList>
    </citation>
    <scope>NUCLEOTIDE SEQUENCE [LARGE SCALE GENOMIC DNA]</scope>
    <source>
        <strain evidence="8 9">NBRC 109752</strain>
    </source>
</reference>
<feature type="transmembrane region" description="Helical" evidence="5">
    <location>
        <begin position="93"/>
        <end position="114"/>
    </location>
</feature>
<dbReference type="SUPFAM" id="SSF55874">
    <property type="entry name" value="ATPase domain of HSP90 chaperone/DNA topoisomerase II/histidine kinase"/>
    <property type="match status" value="1"/>
</dbReference>
<dbReference type="EMBL" id="BKAU01000004">
    <property type="protein sequence ID" value="GEP97196.1"/>
    <property type="molecule type" value="Genomic_DNA"/>
</dbReference>
<feature type="transmembrane region" description="Helical" evidence="5">
    <location>
        <begin position="41"/>
        <end position="63"/>
    </location>
</feature>
<feature type="transmembrane region" description="Helical" evidence="5">
    <location>
        <begin position="120"/>
        <end position="135"/>
    </location>
</feature>